<accession>A0A177PF30</accession>
<evidence type="ECO:0000313" key="2">
    <source>
        <dbReference type="EMBL" id="OAI20940.1"/>
    </source>
</evidence>
<dbReference type="KEGG" id="mko:MKLM6_3650"/>
<comment type="caution">
    <text evidence="2">The sequence shown here is derived from an EMBL/GenBank/DDBJ whole genome shotgun (WGS) entry which is preliminary data.</text>
</comment>
<evidence type="ECO:0008006" key="6">
    <source>
        <dbReference type="Google" id="ProtNLM"/>
    </source>
</evidence>
<dbReference type="EMBL" id="LUUL01000054">
    <property type="protein sequence ID" value="OAI28781.1"/>
    <property type="molecule type" value="Genomic_DNA"/>
</dbReference>
<dbReference type="InterPro" id="IPR010870">
    <property type="entry name" value="Porin_O/P"/>
</dbReference>
<evidence type="ECO:0000313" key="3">
    <source>
        <dbReference type="EMBL" id="OAI28781.1"/>
    </source>
</evidence>
<dbReference type="AlphaFoldDB" id="A0A177PF30"/>
<keyword evidence="4" id="KW-1185">Reference proteome</keyword>
<name>A0A177PF30_9GAMM</name>
<evidence type="ECO:0000313" key="4">
    <source>
        <dbReference type="Proteomes" id="UP000077734"/>
    </source>
</evidence>
<dbReference type="Gene3D" id="2.40.160.10">
    <property type="entry name" value="Porin"/>
    <property type="match status" value="1"/>
</dbReference>
<reference evidence="2 5" key="1">
    <citation type="submission" date="2016-03" db="EMBL/GenBank/DDBJ databases">
        <authorList>
            <person name="Ploux O."/>
        </authorList>
    </citation>
    <scope>NUCLEOTIDE SEQUENCE [LARGE SCALE GENOMIC DNA]</scope>
    <source>
        <strain evidence="2 5">R-45378</strain>
    </source>
</reference>
<organism evidence="2 5">
    <name type="scientific">Methylomonas koyamae</name>
    <dbReference type="NCBI Taxonomy" id="702114"/>
    <lineage>
        <taxon>Bacteria</taxon>
        <taxon>Pseudomonadati</taxon>
        <taxon>Pseudomonadota</taxon>
        <taxon>Gammaproteobacteria</taxon>
        <taxon>Methylococcales</taxon>
        <taxon>Methylococcaceae</taxon>
        <taxon>Methylomonas</taxon>
    </lineage>
</organism>
<feature type="signal peptide" evidence="1">
    <location>
        <begin position="1"/>
        <end position="24"/>
    </location>
</feature>
<protein>
    <recommendedName>
        <fullName evidence="6">Porin</fullName>
    </recommendedName>
</protein>
<evidence type="ECO:0000313" key="5">
    <source>
        <dbReference type="Proteomes" id="UP000077857"/>
    </source>
</evidence>
<dbReference type="InterPro" id="IPR023614">
    <property type="entry name" value="Porin_dom_sf"/>
</dbReference>
<sequence length="483" mass="53466">MKLSKLSLAIVAVMGAGSFAEAVALDLYVDDKTKQIFAEPGPGRTKLGSFEKVEDNAKQKADLTAIQTDLELKTNELKAIEEHIVAQREDKAKNDEKWFNKINMRGYTQMRYNQPLSGDRVAGEPELKSVGDGSIGNNSNFSLRRVRLVFSGDINDYISLYLQPDFATTNGDLNFAQLRDAYADLAFDKAHEYRIRAGQSKVPFGWENLQSSQNRLTLDRDDALNSAVPSERDLGLFAYWSPSDVQKLWKDLTKKGLKTSGDYGVLGIGVYNGQGINKAEANDGMYLVAHSTYPFELGFLGSAMRGQVLEIGADALSGRFNRSTAAYTSRFGSGTPTARDNSEDRVGVHAVLFPQPFGLQAEWNWGAGSTLDPVTNVIDRKHLEGGYVQAMYKIDEVFGTKGTMFPYVKWQTYDGAWKGVTNAPRVSVDEVEAGVEYQINKALELTVAYSTMNRTQIQTQTTAAGFLQQASGDMIRTQLQFNY</sequence>
<proteinExistence type="predicted"/>
<evidence type="ECO:0000256" key="1">
    <source>
        <dbReference type="SAM" id="SignalP"/>
    </source>
</evidence>
<dbReference type="EMBL" id="LUUJ01000007">
    <property type="protein sequence ID" value="OAI20940.1"/>
    <property type="molecule type" value="Genomic_DNA"/>
</dbReference>
<dbReference type="Pfam" id="PF07396">
    <property type="entry name" value="Porin_O_P"/>
    <property type="match status" value="1"/>
</dbReference>
<feature type="chain" id="PRO_5015052481" description="Porin" evidence="1">
    <location>
        <begin position="25"/>
        <end position="483"/>
    </location>
</feature>
<keyword evidence="1" id="KW-0732">Signal</keyword>
<dbReference type="Proteomes" id="UP000077734">
    <property type="component" value="Unassembled WGS sequence"/>
</dbReference>
<dbReference type="Proteomes" id="UP000077857">
    <property type="component" value="Unassembled WGS sequence"/>
</dbReference>
<dbReference type="RefSeq" id="WP_064023598.1">
    <property type="nucleotide sequence ID" value="NZ_CP023669.1"/>
</dbReference>
<reference evidence="3 4" key="2">
    <citation type="submission" date="2016-03" db="EMBL/GenBank/DDBJ databases">
        <authorList>
            <person name="Heylen K."/>
            <person name="De Vos P."/>
            <person name="Vekeman B."/>
        </authorList>
    </citation>
    <scope>NUCLEOTIDE SEQUENCE [LARGE SCALE GENOMIC DNA]</scope>
    <source>
        <strain evidence="3 4">R-49807</strain>
    </source>
</reference>
<gene>
    <name evidence="3" type="ORF">A1356_06250</name>
    <name evidence="2" type="ORF">A1507_22455</name>
</gene>
<dbReference type="SUPFAM" id="SSF56935">
    <property type="entry name" value="Porins"/>
    <property type="match status" value="1"/>
</dbReference>
<dbReference type="OrthoDB" id="9807854at2"/>